<evidence type="ECO:0000313" key="3">
    <source>
        <dbReference type="Proteomes" id="UP001345013"/>
    </source>
</evidence>
<gene>
    <name evidence="2" type="ORF">LTR24_001223</name>
</gene>
<feature type="compositionally biased region" description="Basic and acidic residues" evidence="1">
    <location>
        <begin position="122"/>
        <end position="167"/>
    </location>
</feature>
<organism evidence="2 3">
    <name type="scientific">Lithohypha guttulata</name>
    <dbReference type="NCBI Taxonomy" id="1690604"/>
    <lineage>
        <taxon>Eukaryota</taxon>
        <taxon>Fungi</taxon>
        <taxon>Dikarya</taxon>
        <taxon>Ascomycota</taxon>
        <taxon>Pezizomycotina</taxon>
        <taxon>Eurotiomycetes</taxon>
        <taxon>Chaetothyriomycetidae</taxon>
        <taxon>Chaetothyriales</taxon>
        <taxon>Trichomeriaceae</taxon>
        <taxon>Lithohypha</taxon>
    </lineage>
</organism>
<reference evidence="2 3" key="1">
    <citation type="submission" date="2023-08" db="EMBL/GenBank/DDBJ databases">
        <title>Black Yeasts Isolated from many extreme environments.</title>
        <authorList>
            <person name="Coleine C."/>
            <person name="Stajich J.E."/>
            <person name="Selbmann L."/>
        </authorList>
    </citation>
    <scope>NUCLEOTIDE SEQUENCE [LARGE SCALE GENOMIC DNA]</scope>
    <source>
        <strain evidence="2 3">CCFEE 5885</strain>
    </source>
</reference>
<comment type="caution">
    <text evidence="2">The sequence shown here is derived from an EMBL/GenBank/DDBJ whole genome shotgun (WGS) entry which is preliminary data.</text>
</comment>
<evidence type="ECO:0000256" key="1">
    <source>
        <dbReference type="SAM" id="MobiDB-lite"/>
    </source>
</evidence>
<keyword evidence="3" id="KW-1185">Reference proteome</keyword>
<dbReference type="Proteomes" id="UP001345013">
    <property type="component" value="Unassembled WGS sequence"/>
</dbReference>
<proteinExistence type="predicted"/>
<evidence type="ECO:0000313" key="2">
    <source>
        <dbReference type="EMBL" id="KAK5099564.1"/>
    </source>
</evidence>
<dbReference type="EMBL" id="JAVRRG010000009">
    <property type="protein sequence ID" value="KAK5099564.1"/>
    <property type="molecule type" value="Genomic_DNA"/>
</dbReference>
<feature type="compositionally biased region" description="Basic residues" evidence="1">
    <location>
        <begin position="182"/>
        <end position="196"/>
    </location>
</feature>
<name>A0ABR0KL04_9EURO</name>
<feature type="region of interest" description="Disordered" evidence="1">
    <location>
        <begin position="109"/>
        <end position="206"/>
    </location>
</feature>
<accession>A0ABR0KL04</accession>
<protein>
    <submittedName>
        <fullName evidence="2">Uncharacterized protein</fullName>
    </submittedName>
</protein>
<sequence length="206" mass="24209">MGRCNICKGLINQQTIFYTKLSRNGDLFLIHLPGVAVHMNYCCSALFHGMCLVEVVQAQKEPHKDDLNCPSCGDQATIPWLKQALPDREEEIREFQKLSAEEKAKFQNDTQYEFVTKKEKKGKSNREKRDENKQDKKKNNTKKDEKNDEKSGKKDEKEDVRTDEPEPGRNWGTQIETPNGRIMKRHPLKRRNKHSFRRFEADDEEW</sequence>